<keyword evidence="2" id="KW-0378">Hydrolase</keyword>
<accession>A0A739C543</accession>
<dbReference type="Pfam" id="PF13392">
    <property type="entry name" value="HNH_3"/>
    <property type="match status" value="1"/>
</dbReference>
<dbReference type="SUPFAM" id="SSF54060">
    <property type="entry name" value="His-Me finger endonucleases"/>
    <property type="match status" value="1"/>
</dbReference>
<reference evidence="2" key="2">
    <citation type="submission" date="2018-07" db="EMBL/GenBank/DDBJ databases">
        <authorList>
            <consortium name="NCBI Pathogen Detection Project"/>
        </authorList>
    </citation>
    <scope>NUCLEOTIDE SEQUENCE</scope>
    <source>
        <strain evidence="2">13-3002</strain>
    </source>
</reference>
<keyword evidence="2" id="KW-0540">Nuclease</keyword>
<evidence type="ECO:0000259" key="1">
    <source>
        <dbReference type="Pfam" id="PF13392"/>
    </source>
</evidence>
<proteinExistence type="predicted"/>
<name>A0A739C543_SALER</name>
<sequence length="184" mass="20276">MAEMSLHDLFVYDETSPSCLKWKITANNATAKSGAPAGKVKTYGTNQYWSVSYKNKQYKGHRIVWQLVRGDSLSPKDVIDHIDGNGLNNSILNLRVVDKALNNRNSRRRGSPNATGLPAGLCIHSGGLSIRARVNGIDGKRISKSFSIRKNGLENAINQAVLWRDKSIKSLNKLGAGYTERHGK</sequence>
<feature type="domain" description="HNH nuclease" evidence="1">
    <location>
        <begin position="60"/>
        <end position="104"/>
    </location>
</feature>
<evidence type="ECO:0000313" key="2">
    <source>
        <dbReference type="EMBL" id="HAE9263021.1"/>
    </source>
</evidence>
<comment type="caution">
    <text evidence="2">The sequence shown here is derived from an EMBL/GenBank/DDBJ whole genome shotgun (WGS) entry which is preliminary data.</text>
</comment>
<dbReference type="EMBL" id="DAATNN010000016">
    <property type="protein sequence ID" value="HAE9263021.1"/>
    <property type="molecule type" value="Genomic_DNA"/>
</dbReference>
<organism evidence="2">
    <name type="scientific">Salmonella enterica subsp. arizonae serovar 48:z4,z24:-</name>
    <dbReference type="NCBI Taxonomy" id="1967584"/>
    <lineage>
        <taxon>Bacteria</taxon>
        <taxon>Pseudomonadati</taxon>
        <taxon>Pseudomonadota</taxon>
        <taxon>Gammaproteobacteria</taxon>
        <taxon>Enterobacterales</taxon>
        <taxon>Enterobacteriaceae</taxon>
        <taxon>Salmonella</taxon>
    </lineage>
</organism>
<dbReference type="AlphaFoldDB" id="A0A739C543"/>
<gene>
    <name evidence="2" type="ORF">G4Y52_002849</name>
</gene>
<reference evidence="2" key="1">
    <citation type="journal article" date="2018" name="Genome Biol.">
        <title>SKESA: strategic k-mer extension for scrupulous assemblies.</title>
        <authorList>
            <person name="Souvorov A."/>
            <person name="Agarwala R."/>
            <person name="Lipman D.J."/>
        </authorList>
    </citation>
    <scope>NUCLEOTIDE SEQUENCE</scope>
    <source>
        <strain evidence="2">13-3002</strain>
    </source>
</reference>
<dbReference type="Gene3D" id="3.90.75.20">
    <property type="match status" value="1"/>
</dbReference>
<dbReference type="InterPro" id="IPR003615">
    <property type="entry name" value="HNH_nuc"/>
</dbReference>
<dbReference type="GO" id="GO:0004519">
    <property type="term" value="F:endonuclease activity"/>
    <property type="evidence" value="ECO:0007669"/>
    <property type="project" value="UniProtKB-KW"/>
</dbReference>
<keyword evidence="2" id="KW-0255">Endonuclease</keyword>
<protein>
    <submittedName>
        <fullName evidence="2">HNH endonuclease</fullName>
    </submittedName>
</protein>
<dbReference type="InterPro" id="IPR044925">
    <property type="entry name" value="His-Me_finger_sf"/>
</dbReference>